<dbReference type="Gene3D" id="3.40.30.10">
    <property type="entry name" value="Glutaredoxin"/>
    <property type="match status" value="1"/>
</dbReference>
<dbReference type="PROSITE" id="PS51354">
    <property type="entry name" value="GLUTAREDOXIN_2"/>
    <property type="match status" value="1"/>
</dbReference>
<evidence type="ECO:0000313" key="3">
    <source>
        <dbReference type="EMBL" id="URI10166.1"/>
    </source>
</evidence>
<gene>
    <name evidence="3" type="ORF">MW290_32035</name>
</gene>
<organism evidence="3 4">
    <name type="scientific">Aquincola tertiaricarbonis</name>
    <dbReference type="NCBI Taxonomy" id="391953"/>
    <lineage>
        <taxon>Bacteria</taxon>
        <taxon>Pseudomonadati</taxon>
        <taxon>Pseudomonadota</taxon>
        <taxon>Betaproteobacteria</taxon>
        <taxon>Burkholderiales</taxon>
        <taxon>Sphaerotilaceae</taxon>
        <taxon>Aquincola</taxon>
    </lineage>
</organism>
<name>A0ABY4SDG4_AQUTE</name>
<dbReference type="PANTHER" id="PTHR45694:SF18">
    <property type="entry name" value="GLUTAREDOXIN-1-RELATED"/>
    <property type="match status" value="1"/>
</dbReference>
<dbReference type="Proteomes" id="UP001056201">
    <property type="component" value="Chromosome 2"/>
</dbReference>
<reference evidence="3" key="1">
    <citation type="submission" date="2022-05" db="EMBL/GenBank/DDBJ databases">
        <title>An RpoN-dependent PEP-CTERM gene is involved in floc formation of an Aquincola tertiaricarbonis strain.</title>
        <authorList>
            <person name="Qiu D."/>
            <person name="Xia M."/>
        </authorList>
    </citation>
    <scope>NUCLEOTIDE SEQUENCE</scope>
    <source>
        <strain evidence="3">RN12</strain>
    </source>
</reference>
<evidence type="ECO:0000256" key="1">
    <source>
        <dbReference type="ARBA" id="ARBA00007787"/>
    </source>
</evidence>
<proteinExistence type="inferred from homology"/>
<evidence type="ECO:0000313" key="4">
    <source>
        <dbReference type="Proteomes" id="UP001056201"/>
    </source>
</evidence>
<dbReference type="InterPro" id="IPR002109">
    <property type="entry name" value="Glutaredoxin"/>
</dbReference>
<protein>
    <submittedName>
        <fullName evidence="3">Glutaredoxin</fullName>
    </submittedName>
</protein>
<dbReference type="Pfam" id="PF00462">
    <property type="entry name" value="Glutaredoxin"/>
    <property type="match status" value="1"/>
</dbReference>
<feature type="domain" description="Glutaredoxin" evidence="2">
    <location>
        <begin position="40"/>
        <end position="101"/>
    </location>
</feature>
<evidence type="ECO:0000259" key="2">
    <source>
        <dbReference type="Pfam" id="PF00462"/>
    </source>
</evidence>
<accession>A0ABY4SDG4</accession>
<sequence length="128" mass="14297">MPRLQLDNNRLDPAIRDVVAGYQHALVSQVQQAIDAHPVVVVGMAQNPFVKRARRALEAAGVRYQYIERGSYFSAWRERLALKMWSGWPTFPMVFVHGRLIGGADDLKRLMASGALQQRLAAGRPAAE</sequence>
<keyword evidence="4" id="KW-1185">Reference proteome</keyword>
<dbReference type="InterPro" id="IPR014025">
    <property type="entry name" value="Glutaredoxin_subgr"/>
</dbReference>
<dbReference type="PANTHER" id="PTHR45694">
    <property type="entry name" value="GLUTAREDOXIN 2"/>
    <property type="match status" value="1"/>
</dbReference>
<comment type="similarity">
    <text evidence="1">Belongs to the glutaredoxin family.</text>
</comment>
<dbReference type="InterPro" id="IPR036249">
    <property type="entry name" value="Thioredoxin-like_sf"/>
</dbReference>
<dbReference type="EMBL" id="CP097636">
    <property type="protein sequence ID" value="URI10166.1"/>
    <property type="molecule type" value="Genomic_DNA"/>
</dbReference>
<dbReference type="SUPFAM" id="SSF52833">
    <property type="entry name" value="Thioredoxin-like"/>
    <property type="match status" value="1"/>
</dbReference>
<dbReference type="RefSeq" id="WP_250198373.1">
    <property type="nucleotide sequence ID" value="NZ_CP097636.1"/>
</dbReference>
<dbReference type="PRINTS" id="PR00160">
    <property type="entry name" value="GLUTAREDOXIN"/>
</dbReference>